<evidence type="ECO:0000313" key="6">
    <source>
        <dbReference type="EMBL" id="QKX57705.1"/>
    </source>
</evidence>
<evidence type="ECO:0000256" key="4">
    <source>
        <dbReference type="ARBA" id="ARBA00023242"/>
    </source>
</evidence>
<name>A0A7H8QW34_TALRU</name>
<dbReference type="InterPro" id="IPR001138">
    <property type="entry name" value="Zn2Cys6_DnaBD"/>
</dbReference>
<feature type="region of interest" description="Disordered" evidence="5">
    <location>
        <begin position="169"/>
        <end position="218"/>
    </location>
</feature>
<gene>
    <name evidence="6" type="ORF">TRUGW13939_04823</name>
</gene>
<reference evidence="7" key="1">
    <citation type="submission" date="2020-06" db="EMBL/GenBank/DDBJ databases">
        <title>A chromosome-scale genome assembly of Talaromyces rugulosus W13939.</title>
        <authorList>
            <person name="Wang B."/>
            <person name="Guo L."/>
            <person name="Ye K."/>
            <person name="Wang L."/>
        </authorList>
    </citation>
    <scope>NUCLEOTIDE SEQUENCE [LARGE SCALE GENOMIC DNA]</scope>
    <source>
        <strain evidence="7">W13939</strain>
    </source>
</reference>
<dbReference type="GeneID" id="55992323"/>
<dbReference type="GO" id="GO:0000981">
    <property type="term" value="F:DNA-binding transcription factor activity, RNA polymerase II-specific"/>
    <property type="evidence" value="ECO:0007669"/>
    <property type="project" value="InterPro"/>
</dbReference>
<feature type="region of interest" description="Disordered" evidence="5">
    <location>
        <begin position="22"/>
        <end position="42"/>
    </location>
</feature>
<sequence>MDSPNALPPRKSCDRCYKQKARCLPGPKMSNTSNRGDKGNKGSCLRCLQSGSDCFYSPQRKPGRPSLSQPTSHLTAAALPESAARASNASTPSSLSSLARMSDDFLVIGDFDTCQSLPTWLVEGNDPSRHQSVDAVPGAEDWPFACVSGEVRIGESQLSNDLNQISRTPFSANTGFRPSAYNKPSAPSRVGSDTDHSHHSASTSSAVSERQCASDPRSPMDTIVQELAELNMRISRLTRSASIWNSESLPSVNSPIINELFGITNSLVFALKQAEEISDLDSNRHQWTEKSNAPCNNLKHLALLEDGVALMALSCHQQVLSAFDKLYSIIYRHLVAARSSSFSQQQKFRGAYNSQSPSPGSDSLEFSSTAQSIMIMNLLNHLISCLDSAIAPIGQLETISPAWGSGPSSLPSGVVSPVAGEEATADAVTGVTKSSKTRGSRSYADITTVDAILDAMKRRRTSIDEHKRQLKIFLTSSTNL</sequence>
<evidence type="ECO:0000256" key="1">
    <source>
        <dbReference type="ARBA" id="ARBA00023015"/>
    </source>
</evidence>
<dbReference type="AlphaFoldDB" id="A0A7H8QW34"/>
<dbReference type="CDD" id="cd00067">
    <property type="entry name" value="GAL4"/>
    <property type="match status" value="1"/>
</dbReference>
<organism evidence="6 7">
    <name type="scientific">Talaromyces rugulosus</name>
    <name type="common">Penicillium rugulosum</name>
    <dbReference type="NCBI Taxonomy" id="121627"/>
    <lineage>
        <taxon>Eukaryota</taxon>
        <taxon>Fungi</taxon>
        <taxon>Dikarya</taxon>
        <taxon>Ascomycota</taxon>
        <taxon>Pezizomycotina</taxon>
        <taxon>Eurotiomycetes</taxon>
        <taxon>Eurotiomycetidae</taxon>
        <taxon>Eurotiales</taxon>
        <taxon>Trichocomaceae</taxon>
        <taxon>Talaromyces</taxon>
        <taxon>Talaromyces sect. Islandici</taxon>
    </lineage>
</organism>
<dbReference type="GO" id="GO:0008270">
    <property type="term" value="F:zinc ion binding"/>
    <property type="evidence" value="ECO:0007669"/>
    <property type="project" value="InterPro"/>
</dbReference>
<evidence type="ECO:0000256" key="3">
    <source>
        <dbReference type="ARBA" id="ARBA00023163"/>
    </source>
</evidence>
<keyword evidence="1" id="KW-0805">Transcription regulation</keyword>
<keyword evidence="3" id="KW-0804">Transcription</keyword>
<keyword evidence="4" id="KW-0539">Nucleus</keyword>
<evidence type="ECO:0000256" key="5">
    <source>
        <dbReference type="SAM" id="MobiDB-lite"/>
    </source>
</evidence>
<dbReference type="GO" id="GO:0003677">
    <property type="term" value="F:DNA binding"/>
    <property type="evidence" value="ECO:0007669"/>
    <property type="project" value="UniProtKB-KW"/>
</dbReference>
<protein>
    <recommendedName>
        <fullName evidence="8">Zn(2)-C6 fungal-type domain-containing protein</fullName>
    </recommendedName>
</protein>
<proteinExistence type="predicted"/>
<keyword evidence="2" id="KW-0238">DNA-binding</keyword>
<evidence type="ECO:0000313" key="7">
    <source>
        <dbReference type="Proteomes" id="UP000509510"/>
    </source>
</evidence>
<dbReference type="InterPro" id="IPR036864">
    <property type="entry name" value="Zn2-C6_fun-type_DNA-bd_sf"/>
</dbReference>
<evidence type="ECO:0000256" key="2">
    <source>
        <dbReference type="ARBA" id="ARBA00023125"/>
    </source>
</evidence>
<dbReference type="Gene3D" id="4.10.240.10">
    <property type="entry name" value="Zn(2)-C6 fungal-type DNA-binding domain"/>
    <property type="match status" value="1"/>
</dbReference>
<dbReference type="KEGG" id="trg:TRUGW13939_04823"/>
<dbReference type="SUPFAM" id="SSF57701">
    <property type="entry name" value="Zn2/Cys6 DNA-binding domain"/>
    <property type="match status" value="1"/>
</dbReference>
<dbReference type="EMBL" id="CP055899">
    <property type="protein sequence ID" value="QKX57705.1"/>
    <property type="molecule type" value="Genomic_DNA"/>
</dbReference>
<dbReference type="RefSeq" id="XP_035343883.1">
    <property type="nucleotide sequence ID" value="XM_035487990.1"/>
</dbReference>
<keyword evidence="7" id="KW-1185">Reference proteome</keyword>
<evidence type="ECO:0008006" key="8">
    <source>
        <dbReference type="Google" id="ProtNLM"/>
    </source>
</evidence>
<dbReference type="Proteomes" id="UP000509510">
    <property type="component" value="Chromosome II"/>
</dbReference>
<dbReference type="OrthoDB" id="4330117at2759"/>
<accession>A0A7H8QW34</accession>